<dbReference type="InterPro" id="IPR018062">
    <property type="entry name" value="HTH_AraC-typ_CS"/>
</dbReference>
<keyword evidence="2" id="KW-0238">DNA-binding</keyword>
<dbReference type="SUPFAM" id="SSF46689">
    <property type="entry name" value="Homeodomain-like"/>
    <property type="match status" value="2"/>
</dbReference>
<reference evidence="4 5" key="1">
    <citation type="submission" date="2015-03" db="EMBL/GenBank/DDBJ databases">
        <authorList>
            <person name="Murphy D."/>
        </authorList>
    </citation>
    <scope>NUCLEOTIDE SEQUENCE [LARGE SCALE GENOMIC DNA]</scope>
    <source>
        <strain evidence="4 5">PAP088</strain>
    </source>
</reference>
<dbReference type="InterPro" id="IPR020449">
    <property type="entry name" value="Tscrpt_reg_AraC-type_HTH"/>
</dbReference>
<evidence type="ECO:0000256" key="2">
    <source>
        <dbReference type="ARBA" id="ARBA00023125"/>
    </source>
</evidence>
<gene>
    <name evidence="4" type="primary">btr</name>
    <name evidence="4" type="ORF">ERS075579_00798</name>
</gene>
<organism evidence="4 5">
    <name type="scientific">Mycobacteroides abscessus</name>
    <dbReference type="NCBI Taxonomy" id="36809"/>
    <lineage>
        <taxon>Bacteria</taxon>
        <taxon>Bacillati</taxon>
        <taxon>Actinomycetota</taxon>
        <taxon>Actinomycetes</taxon>
        <taxon>Mycobacteriales</taxon>
        <taxon>Mycobacteriaceae</taxon>
        <taxon>Mycobacteroides</taxon>
    </lineage>
</organism>
<protein>
    <submittedName>
        <fullName evidence="4">AraC family transcriptional regulator</fullName>
    </submittedName>
</protein>
<dbReference type="InterPro" id="IPR009057">
    <property type="entry name" value="Homeodomain-like_sf"/>
</dbReference>
<evidence type="ECO:0000256" key="1">
    <source>
        <dbReference type="ARBA" id="ARBA00023015"/>
    </source>
</evidence>
<dbReference type="EMBL" id="CSWP01000001">
    <property type="protein sequence ID" value="CPV36563.1"/>
    <property type="molecule type" value="Genomic_DNA"/>
</dbReference>
<dbReference type="PROSITE" id="PS01124">
    <property type="entry name" value="HTH_ARAC_FAMILY_2"/>
    <property type="match status" value="1"/>
</dbReference>
<dbReference type="Proteomes" id="UP000045782">
    <property type="component" value="Unassembled WGS sequence"/>
</dbReference>
<dbReference type="PANTHER" id="PTHR46796">
    <property type="entry name" value="HTH-TYPE TRANSCRIPTIONAL ACTIVATOR RHAS-RELATED"/>
    <property type="match status" value="1"/>
</dbReference>
<sequence>MDAVTSRHRTIGNGQSLAPQRDMHLSLGSDDVGIGVRFISQTFAETIDWSVFEQKHEVRVWRRGSASAKEVVFDRGPNGHVTPRTSNVWIVPAGSRSAAFARNAVCEFAQLTVPPALTGTTTLRPVVGRQDPLLHHMVERLAGTAGRNDVLSRLLRETLTDALRLHILDLYGEEPARRQLGRVFDRVAQQRLLDYLRDGLDQEINLPTLARIAGMPVAGFRRAFARTFNTTPYQYVLDQRIEKSKKLMSTTTMTMTEISAASGFSSPSHFATTFKQRVGVTPTAYRHGT</sequence>
<dbReference type="InterPro" id="IPR018060">
    <property type="entry name" value="HTH_AraC"/>
</dbReference>
<dbReference type="AlphaFoldDB" id="A0A0U0ZHH1"/>
<name>A0A0U0ZHH1_9MYCO</name>
<dbReference type="Pfam" id="PF12833">
    <property type="entry name" value="HTH_18"/>
    <property type="match status" value="1"/>
</dbReference>
<dbReference type="InterPro" id="IPR050204">
    <property type="entry name" value="AraC_XylS_family_regulators"/>
</dbReference>
<dbReference type="Gene3D" id="1.10.10.60">
    <property type="entry name" value="Homeodomain-like"/>
    <property type="match status" value="1"/>
</dbReference>
<evidence type="ECO:0000313" key="5">
    <source>
        <dbReference type="Proteomes" id="UP000045782"/>
    </source>
</evidence>
<accession>A0A0U0ZHH1</accession>
<dbReference type="PANTHER" id="PTHR46796:SF6">
    <property type="entry name" value="ARAC SUBFAMILY"/>
    <property type="match status" value="1"/>
</dbReference>
<dbReference type="GO" id="GO:0003700">
    <property type="term" value="F:DNA-binding transcription factor activity"/>
    <property type="evidence" value="ECO:0007669"/>
    <property type="project" value="InterPro"/>
</dbReference>
<keyword evidence="3" id="KW-0804">Transcription</keyword>
<dbReference type="GO" id="GO:0043565">
    <property type="term" value="F:sequence-specific DNA binding"/>
    <property type="evidence" value="ECO:0007669"/>
    <property type="project" value="InterPro"/>
</dbReference>
<keyword evidence="1" id="KW-0805">Transcription regulation</keyword>
<dbReference type="RefSeq" id="WP_016895598.1">
    <property type="nucleotide sequence ID" value="NZ_CSWP01000001.1"/>
</dbReference>
<proteinExistence type="predicted"/>
<evidence type="ECO:0000313" key="4">
    <source>
        <dbReference type="EMBL" id="CPV36563.1"/>
    </source>
</evidence>
<dbReference type="SMART" id="SM00342">
    <property type="entry name" value="HTH_ARAC"/>
    <property type="match status" value="1"/>
</dbReference>
<dbReference type="PRINTS" id="PR00032">
    <property type="entry name" value="HTHARAC"/>
</dbReference>
<dbReference type="PROSITE" id="PS00041">
    <property type="entry name" value="HTH_ARAC_FAMILY_1"/>
    <property type="match status" value="1"/>
</dbReference>
<evidence type="ECO:0000256" key="3">
    <source>
        <dbReference type="ARBA" id="ARBA00023163"/>
    </source>
</evidence>